<evidence type="ECO:0000313" key="2">
    <source>
        <dbReference type="Proteomes" id="UP000789525"/>
    </source>
</evidence>
<reference evidence="1" key="1">
    <citation type="submission" date="2021-06" db="EMBL/GenBank/DDBJ databases">
        <authorList>
            <person name="Kallberg Y."/>
            <person name="Tangrot J."/>
            <person name="Rosling A."/>
        </authorList>
    </citation>
    <scope>NUCLEOTIDE SEQUENCE</scope>
    <source>
        <strain evidence="1">CL356</strain>
    </source>
</reference>
<organism evidence="1 2">
    <name type="scientific">Acaulospora colombiana</name>
    <dbReference type="NCBI Taxonomy" id="27376"/>
    <lineage>
        <taxon>Eukaryota</taxon>
        <taxon>Fungi</taxon>
        <taxon>Fungi incertae sedis</taxon>
        <taxon>Mucoromycota</taxon>
        <taxon>Glomeromycotina</taxon>
        <taxon>Glomeromycetes</taxon>
        <taxon>Diversisporales</taxon>
        <taxon>Acaulosporaceae</taxon>
        <taxon>Acaulospora</taxon>
    </lineage>
</organism>
<proteinExistence type="predicted"/>
<evidence type="ECO:0000313" key="1">
    <source>
        <dbReference type="EMBL" id="CAG8485363.1"/>
    </source>
</evidence>
<comment type="caution">
    <text evidence="1">The sequence shown here is derived from an EMBL/GenBank/DDBJ whole genome shotgun (WGS) entry which is preliminary data.</text>
</comment>
<dbReference type="Proteomes" id="UP000789525">
    <property type="component" value="Unassembled WGS sequence"/>
</dbReference>
<keyword evidence="2" id="KW-1185">Reference proteome</keyword>
<name>A0ACA9KP33_9GLOM</name>
<gene>
    <name evidence="1" type="ORF">ACOLOM_LOCUS2156</name>
</gene>
<dbReference type="EMBL" id="CAJVPT010002692">
    <property type="protein sequence ID" value="CAG8485363.1"/>
    <property type="molecule type" value="Genomic_DNA"/>
</dbReference>
<accession>A0ACA9KP33</accession>
<protein>
    <submittedName>
        <fullName evidence="1">14346_t:CDS:1</fullName>
    </submittedName>
</protein>
<sequence length="250" mass="29058">MSPELTEDTQSSTDQNEVFSSNVKSKLKKDWSSVCDVREGTPVFGTRILSDKDNVWNHNAWYVNHVNDLFTSFKAERPALFIIKNNRDNVQWDEEQEKAALERAGSKKIFEIGCGAGNTMFPLLAENKNPELFVYACDFASNAVDVVLNNQDYDPKKCKAFVWDLTSDEIPECIEQGSLDIVVLIFVMSAIRPQDWKQVVENVYKEIESLWDAKFTIEQNAIDRRLIVNRHRRLQMYRIWLQGKFRKHEN</sequence>